<dbReference type="AlphaFoldDB" id="A0A0Z8E2F2"/>
<name>A0A0Z8E2F2_STRSU</name>
<comment type="catalytic activity">
    <reaction evidence="8">
        <text>Hydrolysis of terminal non-reducing beta-D-fructofuranoside residues in beta-D-fructofuranosides.</text>
        <dbReference type="EC" id="3.2.1.26"/>
    </reaction>
</comment>
<organism evidence="13 16">
    <name type="scientific">Streptococcus suis</name>
    <dbReference type="NCBI Taxonomy" id="1307"/>
    <lineage>
        <taxon>Bacteria</taxon>
        <taxon>Bacillati</taxon>
        <taxon>Bacillota</taxon>
        <taxon>Bacilli</taxon>
        <taxon>Lactobacillales</taxon>
        <taxon>Streptococcaceae</taxon>
        <taxon>Streptococcus</taxon>
    </lineage>
</organism>
<dbReference type="Gene3D" id="2.115.10.20">
    <property type="entry name" value="Glycosyl hydrolase domain, family 43"/>
    <property type="match status" value="1"/>
</dbReference>
<evidence type="ECO:0000259" key="10">
    <source>
        <dbReference type="Pfam" id="PF00251"/>
    </source>
</evidence>
<evidence type="ECO:0000313" key="14">
    <source>
        <dbReference type="EMBL" id="CYV43726.1"/>
    </source>
</evidence>
<evidence type="ECO:0000256" key="1">
    <source>
        <dbReference type="ARBA" id="ARBA00004914"/>
    </source>
</evidence>
<dbReference type="InterPro" id="IPR001362">
    <property type="entry name" value="Glyco_hydro_32"/>
</dbReference>
<dbReference type="GO" id="GO:0005985">
    <property type="term" value="P:sucrose metabolic process"/>
    <property type="evidence" value="ECO:0007669"/>
    <property type="project" value="UniProtKB-UniPathway"/>
</dbReference>
<feature type="domain" description="Glycosyl hydrolase family 32 N-terminal" evidence="10">
    <location>
        <begin position="25"/>
        <end position="333"/>
    </location>
</feature>
<evidence type="ECO:0000313" key="17">
    <source>
        <dbReference type="Proteomes" id="UP000074664"/>
    </source>
</evidence>
<dbReference type="Gene3D" id="2.60.120.560">
    <property type="entry name" value="Exo-inulinase, domain 1"/>
    <property type="match status" value="1"/>
</dbReference>
<evidence type="ECO:0000313" key="13">
    <source>
        <dbReference type="EMBL" id="CYV02083.1"/>
    </source>
</evidence>
<evidence type="ECO:0000256" key="7">
    <source>
        <dbReference type="ARBA" id="ARBA00033367"/>
    </source>
</evidence>
<comment type="subcellular location">
    <subcellularLocation>
        <location evidence="9">Cytoplasm</location>
    </subcellularLocation>
</comment>
<dbReference type="CDD" id="cd08996">
    <property type="entry name" value="GH32_FFase"/>
    <property type="match status" value="1"/>
</dbReference>
<evidence type="ECO:0000256" key="4">
    <source>
        <dbReference type="ARBA" id="ARBA00019623"/>
    </source>
</evidence>
<accession>A0A0Z8E2F2</accession>
<dbReference type="Proteomes" id="UP000073200">
    <property type="component" value="Unassembled WGS sequence"/>
</dbReference>
<dbReference type="UniPathway" id="UPA00238"/>
<dbReference type="Proteomes" id="UP000070960">
    <property type="component" value="Unassembled WGS sequence"/>
</dbReference>
<dbReference type="InterPro" id="IPR013148">
    <property type="entry name" value="Glyco_hydro_32_N"/>
</dbReference>
<dbReference type="NCBIfam" id="TIGR01322">
    <property type="entry name" value="scrB_fam"/>
    <property type="match status" value="1"/>
</dbReference>
<dbReference type="EMBL" id="FIHG01000008">
    <property type="protein sequence ID" value="CYV02083.1"/>
    <property type="molecule type" value="Genomic_DNA"/>
</dbReference>
<dbReference type="EMBL" id="FIGH01000004">
    <property type="protein sequence ID" value="CYU54364.1"/>
    <property type="molecule type" value="Genomic_DNA"/>
</dbReference>
<dbReference type="InterPro" id="IPR018053">
    <property type="entry name" value="Glyco_hydro_32_AS"/>
</dbReference>
<reference evidence="15 16" key="1">
    <citation type="submission" date="2016-02" db="EMBL/GenBank/DDBJ databases">
        <authorList>
            <consortium name="Pathogen Informatics"/>
        </authorList>
    </citation>
    <scope>NUCLEOTIDE SEQUENCE [LARGE SCALE GENOMIC DNA]</scope>
    <source>
        <strain evidence="12 17">LSS30</strain>
        <strain evidence="13 16">LSS59</strain>
        <strain evidence="14 15">LSS80</strain>
    </source>
</reference>
<dbReference type="EC" id="3.2.1.26" evidence="3 8"/>
<dbReference type="RefSeq" id="WP_044668669.1">
    <property type="nucleotide sequence ID" value="NZ_CECW01000009.1"/>
</dbReference>
<dbReference type="SUPFAM" id="SSF75005">
    <property type="entry name" value="Arabinanase/levansucrase/invertase"/>
    <property type="match status" value="1"/>
</dbReference>
<dbReference type="InterPro" id="IPR013189">
    <property type="entry name" value="Glyco_hydro_32_C"/>
</dbReference>
<keyword evidence="6 8" id="KW-0326">Glycosidase</keyword>
<dbReference type="InterPro" id="IPR013320">
    <property type="entry name" value="ConA-like_dom_sf"/>
</dbReference>
<dbReference type="Proteomes" id="UP000074664">
    <property type="component" value="Unassembled WGS sequence"/>
</dbReference>
<dbReference type="SMART" id="SM00640">
    <property type="entry name" value="Glyco_32"/>
    <property type="match status" value="1"/>
</dbReference>
<dbReference type="GO" id="GO:0005737">
    <property type="term" value="C:cytoplasm"/>
    <property type="evidence" value="ECO:0007669"/>
    <property type="project" value="UniProtKB-SubCell"/>
</dbReference>
<evidence type="ECO:0000313" key="12">
    <source>
        <dbReference type="EMBL" id="CYU54364.1"/>
    </source>
</evidence>
<dbReference type="SUPFAM" id="SSF49899">
    <property type="entry name" value="Concanavalin A-like lectins/glucanases"/>
    <property type="match status" value="1"/>
</dbReference>
<dbReference type="InterPro" id="IPR023296">
    <property type="entry name" value="Glyco_hydro_beta-prop_sf"/>
</dbReference>
<evidence type="ECO:0000259" key="11">
    <source>
        <dbReference type="Pfam" id="PF08244"/>
    </source>
</evidence>
<dbReference type="InterPro" id="IPR006232">
    <property type="entry name" value="Suc6P_hydrolase"/>
</dbReference>
<dbReference type="OrthoDB" id="9759709at2"/>
<dbReference type="Pfam" id="PF08244">
    <property type="entry name" value="Glyco_hydro_32C"/>
    <property type="match status" value="1"/>
</dbReference>
<dbReference type="EMBL" id="FIIE01000002">
    <property type="protein sequence ID" value="CYV43726.1"/>
    <property type="molecule type" value="Genomic_DNA"/>
</dbReference>
<comment type="similarity">
    <text evidence="2 8">Belongs to the glycosyl hydrolase 32 family.</text>
</comment>
<keyword evidence="9" id="KW-0119">Carbohydrate metabolism</keyword>
<dbReference type="PANTHER" id="PTHR43101:SF1">
    <property type="entry name" value="BETA-FRUCTOSIDASE"/>
    <property type="match status" value="1"/>
</dbReference>
<comment type="function">
    <text evidence="9">Enables the bacterium to metabolize sucrose as a sole carbon source.</text>
</comment>
<evidence type="ECO:0000256" key="5">
    <source>
        <dbReference type="ARBA" id="ARBA00022801"/>
    </source>
</evidence>
<sequence>MQNLKKARDYVSQHHVASDTRPRFHVSPPVGWLNDPNGLSEFQGKVHLFYQYHPYDIKWGPMHWGHQVTEDMVVWKDLPVALAPDQWYDQEGCFSGSAVEHEGKHYLIYTGVRKQENSSGQIETVQDQCLAVGDGVDYKKVNTNPVLTGNLLPDGFSREHFRDPKVWKADGRYNLVVGNLDTDGRGQIQLFSSQNLQEWSYNGVLASDDTGEYGSMWECPDFFEIDGQSVLICSPQHMRAKDLEFHNGHNSVYFIGNYDRENHKFDKGEGKSLDYGLDFYAPQTCRLSDGRQILIGWMKSWNSISDLENTEWQAMMTLPRELSLEDGKLIQQPIRELEAYRQNKLQFSTTIDGTYQKPDLKGRFIDLQLSLSGKEWTTFQIDLACNDDLYTSFKFTRLTDTLEVDRTYSGLRLDQNCFRKVAVDLQDSITCRFILDSHSIELFINGGKQVFSMEIETPLEADGIRFQSQGLVTLAVEKYDIITK</sequence>
<dbReference type="PROSITE" id="PS00609">
    <property type="entry name" value="GLYCOSYL_HYDROL_F32"/>
    <property type="match status" value="1"/>
</dbReference>
<protein>
    <recommendedName>
        <fullName evidence="4 8">Sucrose-6-phosphate hydrolase</fullName>
        <ecNumber evidence="3 8">3.2.1.26</ecNumber>
    </recommendedName>
    <alternativeName>
        <fullName evidence="7 9">Invertase</fullName>
    </alternativeName>
</protein>
<evidence type="ECO:0000256" key="8">
    <source>
        <dbReference type="RuleBase" id="RU362110"/>
    </source>
</evidence>
<evidence type="ECO:0000313" key="16">
    <source>
        <dbReference type="Proteomes" id="UP000073200"/>
    </source>
</evidence>
<gene>
    <name evidence="13" type="primary">scrB2</name>
    <name evidence="12" type="ORF">ERS132392_01131</name>
    <name evidence="13" type="ORF">ERS132421_01453</name>
    <name evidence="14" type="ORF">ERS132442_00284</name>
</gene>
<evidence type="ECO:0000256" key="6">
    <source>
        <dbReference type="ARBA" id="ARBA00023295"/>
    </source>
</evidence>
<dbReference type="PANTHER" id="PTHR43101">
    <property type="entry name" value="BETA-FRUCTOSIDASE"/>
    <property type="match status" value="1"/>
</dbReference>
<feature type="domain" description="Glycosyl hydrolase family 32 C-terminal" evidence="11">
    <location>
        <begin position="336"/>
        <end position="470"/>
    </location>
</feature>
<keyword evidence="5 8" id="KW-0378">Hydrolase</keyword>
<evidence type="ECO:0000256" key="9">
    <source>
        <dbReference type="RuleBase" id="RU365015"/>
    </source>
</evidence>
<dbReference type="InterPro" id="IPR051214">
    <property type="entry name" value="GH32_Enzymes"/>
</dbReference>
<keyword evidence="9" id="KW-0963">Cytoplasm</keyword>
<dbReference type="GO" id="GO:0004564">
    <property type="term" value="F:beta-fructofuranosidase activity"/>
    <property type="evidence" value="ECO:0007669"/>
    <property type="project" value="UniProtKB-EC"/>
</dbReference>
<proteinExistence type="inferred from homology"/>
<dbReference type="Pfam" id="PF00251">
    <property type="entry name" value="Glyco_hydro_32N"/>
    <property type="match status" value="1"/>
</dbReference>
<evidence type="ECO:0000313" key="15">
    <source>
        <dbReference type="Proteomes" id="UP000070960"/>
    </source>
</evidence>
<evidence type="ECO:0000256" key="2">
    <source>
        <dbReference type="ARBA" id="ARBA00009902"/>
    </source>
</evidence>
<comment type="pathway">
    <text evidence="1 9">Glycan biosynthesis; sucrose metabolism.</text>
</comment>
<evidence type="ECO:0000256" key="3">
    <source>
        <dbReference type="ARBA" id="ARBA00012758"/>
    </source>
</evidence>